<dbReference type="EMBL" id="MCGE01000007">
    <property type="protein sequence ID" value="ORZ19621.1"/>
    <property type="molecule type" value="Genomic_DNA"/>
</dbReference>
<sequence length="115" mass="12961">MVDTEQRLRHANWKPLLFRWGVRLNSSPLVIGAIKTIKGLSLVVISIRVTHDAYVKPIKIYCISLVVDDGQVLSLYGPHFKSPSESNRLLLTHLKSSTYDCVLHLNAYLNQAAFS</sequence>
<accession>A0A1X2IQ37</accession>
<gene>
    <name evidence="1" type="ORF">BCR42DRAFT_435475</name>
</gene>
<protein>
    <submittedName>
        <fullName evidence="1">Uncharacterized protein</fullName>
    </submittedName>
</protein>
<evidence type="ECO:0000313" key="1">
    <source>
        <dbReference type="EMBL" id="ORZ19621.1"/>
    </source>
</evidence>
<comment type="caution">
    <text evidence="1">The sequence shown here is derived from an EMBL/GenBank/DDBJ whole genome shotgun (WGS) entry which is preliminary data.</text>
</comment>
<proteinExistence type="predicted"/>
<name>A0A1X2IQ37_9FUNG</name>
<reference evidence="1 2" key="1">
    <citation type="submission" date="2016-07" db="EMBL/GenBank/DDBJ databases">
        <title>Pervasive Adenine N6-methylation of Active Genes in Fungi.</title>
        <authorList>
            <consortium name="DOE Joint Genome Institute"/>
            <person name="Mondo S.J."/>
            <person name="Dannebaum R.O."/>
            <person name="Kuo R.C."/>
            <person name="Labutti K."/>
            <person name="Haridas S."/>
            <person name="Kuo A."/>
            <person name="Salamov A."/>
            <person name="Ahrendt S.R."/>
            <person name="Lipzen A."/>
            <person name="Sullivan W."/>
            <person name="Andreopoulos W.B."/>
            <person name="Clum A."/>
            <person name="Lindquist E."/>
            <person name="Daum C."/>
            <person name="Ramamoorthy G.K."/>
            <person name="Gryganskyi A."/>
            <person name="Culley D."/>
            <person name="Magnuson J.K."/>
            <person name="James T.Y."/>
            <person name="O'Malley M.A."/>
            <person name="Stajich J.E."/>
            <person name="Spatafora J.W."/>
            <person name="Visel A."/>
            <person name="Grigoriev I.V."/>
        </authorList>
    </citation>
    <scope>NUCLEOTIDE SEQUENCE [LARGE SCALE GENOMIC DNA]</scope>
    <source>
        <strain evidence="1 2">NRRL 1336</strain>
    </source>
</reference>
<evidence type="ECO:0000313" key="2">
    <source>
        <dbReference type="Proteomes" id="UP000193560"/>
    </source>
</evidence>
<keyword evidence="2" id="KW-1185">Reference proteome</keyword>
<organism evidence="1 2">
    <name type="scientific">Absidia repens</name>
    <dbReference type="NCBI Taxonomy" id="90262"/>
    <lineage>
        <taxon>Eukaryota</taxon>
        <taxon>Fungi</taxon>
        <taxon>Fungi incertae sedis</taxon>
        <taxon>Mucoromycota</taxon>
        <taxon>Mucoromycotina</taxon>
        <taxon>Mucoromycetes</taxon>
        <taxon>Mucorales</taxon>
        <taxon>Cunninghamellaceae</taxon>
        <taxon>Absidia</taxon>
    </lineage>
</organism>
<dbReference type="Proteomes" id="UP000193560">
    <property type="component" value="Unassembled WGS sequence"/>
</dbReference>
<dbReference type="AlphaFoldDB" id="A0A1X2IQ37"/>